<reference evidence="1 2" key="1">
    <citation type="submission" date="2020-08" db="EMBL/GenBank/DDBJ databases">
        <title>Genomic Encyclopedia of Type Strains, Phase IV (KMG-IV): sequencing the most valuable type-strain genomes for metagenomic binning, comparative biology and taxonomic classification.</title>
        <authorList>
            <person name="Goeker M."/>
        </authorList>
    </citation>
    <scope>NUCLEOTIDE SEQUENCE [LARGE SCALE GENOMIC DNA]</scope>
    <source>
        <strain evidence="1 2">DSM 45615</strain>
    </source>
</reference>
<dbReference type="SUPFAM" id="SSF54427">
    <property type="entry name" value="NTF2-like"/>
    <property type="match status" value="1"/>
</dbReference>
<organism evidence="1 2">
    <name type="scientific">Thermocatellispora tengchongensis</name>
    <dbReference type="NCBI Taxonomy" id="1073253"/>
    <lineage>
        <taxon>Bacteria</taxon>
        <taxon>Bacillati</taxon>
        <taxon>Actinomycetota</taxon>
        <taxon>Actinomycetes</taxon>
        <taxon>Streptosporangiales</taxon>
        <taxon>Streptosporangiaceae</taxon>
        <taxon>Thermocatellispora</taxon>
    </lineage>
</organism>
<evidence type="ECO:0000313" key="2">
    <source>
        <dbReference type="Proteomes" id="UP000578449"/>
    </source>
</evidence>
<name>A0A840PLC7_9ACTN</name>
<dbReference type="EMBL" id="JACHGN010000015">
    <property type="protein sequence ID" value="MBB5136855.1"/>
    <property type="molecule type" value="Genomic_DNA"/>
</dbReference>
<sequence>MHTDAPDHDAVDRFWTGLRTRDLGLIRSALADDVERIGLWYGGPDTVIGRDLYLSMFERVFRDYAHWSIEPSTVIRSADGRTAVAHCREELRRTADAELTELHELIETTLDDSGLIRRVDIFFKIAPGYARVIADRYPS</sequence>
<dbReference type="Gene3D" id="3.10.450.50">
    <property type="match status" value="1"/>
</dbReference>
<proteinExistence type="predicted"/>
<gene>
    <name evidence="1" type="ORF">HNP84_006606</name>
</gene>
<keyword evidence="2" id="KW-1185">Reference proteome</keyword>
<evidence type="ECO:0000313" key="1">
    <source>
        <dbReference type="EMBL" id="MBB5136855.1"/>
    </source>
</evidence>
<comment type="caution">
    <text evidence="1">The sequence shown here is derived from an EMBL/GenBank/DDBJ whole genome shotgun (WGS) entry which is preliminary data.</text>
</comment>
<dbReference type="RefSeq" id="WP_185053712.1">
    <property type="nucleotide sequence ID" value="NZ_BAABIX010000008.1"/>
</dbReference>
<dbReference type="AlphaFoldDB" id="A0A840PLC7"/>
<dbReference type="Proteomes" id="UP000578449">
    <property type="component" value="Unassembled WGS sequence"/>
</dbReference>
<accession>A0A840PLC7</accession>
<protein>
    <recommendedName>
        <fullName evidence="3">SnoaL-like domain-containing protein</fullName>
    </recommendedName>
</protein>
<dbReference type="InterPro" id="IPR032710">
    <property type="entry name" value="NTF2-like_dom_sf"/>
</dbReference>
<evidence type="ECO:0008006" key="3">
    <source>
        <dbReference type="Google" id="ProtNLM"/>
    </source>
</evidence>